<name>A0ABP6N5A8_9ACTN</name>
<dbReference type="Proteomes" id="UP001500320">
    <property type="component" value="Unassembled WGS sequence"/>
</dbReference>
<feature type="domain" description="STAS" evidence="1">
    <location>
        <begin position="48"/>
        <end position="133"/>
    </location>
</feature>
<dbReference type="InterPro" id="IPR058548">
    <property type="entry name" value="MlaB-like_STAS"/>
</dbReference>
<comment type="caution">
    <text evidence="2">The sequence shown here is derived from an EMBL/GenBank/DDBJ whole genome shotgun (WGS) entry which is preliminary data.</text>
</comment>
<sequence>MHPPALAGRRRSRRTPVRGVVTVRQGNALGIPEPSGAVDAVLYADHRLRLTYRPAPGPALVRLSGEIDATNRAALEETLARAGYGGDRLLIDAGRLRFIDTGGMRLLARLWRTGAVRLIHVPPCMRRLADLLDLPLRDDALDGVAEDDLHPPRQG</sequence>
<evidence type="ECO:0000259" key="1">
    <source>
        <dbReference type="PROSITE" id="PS50801"/>
    </source>
</evidence>
<proteinExistence type="predicted"/>
<dbReference type="PROSITE" id="PS50801">
    <property type="entry name" value="STAS"/>
    <property type="match status" value="1"/>
</dbReference>
<gene>
    <name evidence="2" type="ORF">GCM10010466_29780</name>
</gene>
<evidence type="ECO:0000313" key="2">
    <source>
        <dbReference type="EMBL" id="GAA3137013.1"/>
    </source>
</evidence>
<dbReference type="Pfam" id="PF13466">
    <property type="entry name" value="STAS_2"/>
    <property type="match status" value="1"/>
</dbReference>
<dbReference type="SUPFAM" id="SSF52091">
    <property type="entry name" value="SpoIIaa-like"/>
    <property type="match status" value="1"/>
</dbReference>
<dbReference type="InterPro" id="IPR002645">
    <property type="entry name" value="STAS_dom"/>
</dbReference>
<protein>
    <recommendedName>
        <fullName evidence="1">STAS domain-containing protein</fullName>
    </recommendedName>
</protein>
<dbReference type="Gene3D" id="3.30.750.24">
    <property type="entry name" value="STAS domain"/>
    <property type="match status" value="1"/>
</dbReference>
<dbReference type="InterPro" id="IPR036513">
    <property type="entry name" value="STAS_dom_sf"/>
</dbReference>
<keyword evidence="3" id="KW-1185">Reference proteome</keyword>
<evidence type="ECO:0000313" key="3">
    <source>
        <dbReference type="Proteomes" id="UP001500320"/>
    </source>
</evidence>
<accession>A0ABP6N5A8</accession>
<organism evidence="2 3">
    <name type="scientific">Planomonospora alba</name>
    <dbReference type="NCBI Taxonomy" id="161354"/>
    <lineage>
        <taxon>Bacteria</taxon>
        <taxon>Bacillati</taxon>
        <taxon>Actinomycetota</taxon>
        <taxon>Actinomycetes</taxon>
        <taxon>Streptosporangiales</taxon>
        <taxon>Streptosporangiaceae</taxon>
        <taxon>Planomonospora</taxon>
    </lineage>
</organism>
<dbReference type="EMBL" id="BAAAUT010000021">
    <property type="protein sequence ID" value="GAA3137013.1"/>
    <property type="molecule type" value="Genomic_DNA"/>
</dbReference>
<dbReference type="CDD" id="cd07043">
    <property type="entry name" value="STAS_anti-anti-sigma_factors"/>
    <property type="match status" value="1"/>
</dbReference>
<reference evidence="3" key="1">
    <citation type="journal article" date="2019" name="Int. J. Syst. Evol. Microbiol.">
        <title>The Global Catalogue of Microorganisms (GCM) 10K type strain sequencing project: providing services to taxonomists for standard genome sequencing and annotation.</title>
        <authorList>
            <consortium name="The Broad Institute Genomics Platform"/>
            <consortium name="The Broad Institute Genome Sequencing Center for Infectious Disease"/>
            <person name="Wu L."/>
            <person name="Ma J."/>
        </authorList>
    </citation>
    <scope>NUCLEOTIDE SEQUENCE [LARGE SCALE GENOMIC DNA]</scope>
    <source>
        <strain evidence="3">JCM 9373</strain>
    </source>
</reference>